<gene>
    <name evidence="1" type="ORF">ACT17_05955</name>
</gene>
<dbReference type="PATRIC" id="fig|451644.5.peg.1203"/>
<evidence type="ECO:0000313" key="2">
    <source>
        <dbReference type="Proteomes" id="UP000037594"/>
    </source>
</evidence>
<dbReference type="Proteomes" id="UP000037594">
    <property type="component" value="Unassembled WGS sequence"/>
</dbReference>
<dbReference type="EMBL" id="LFOD01000003">
    <property type="protein sequence ID" value="KMV19593.1"/>
    <property type="molecule type" value="Genomic_DNA"/>
</dbReference>
<protein>
    <submittedName>
        <fullName evidence="1">Uncharacterized protein</fullName>
    </submittedName>
</protein>
<organism evidence="1 2">
    <name type="scientific">Mycolicibacterium conceptionense</name>
    <dbReference type="NCBI Taxonomy" id="451644"/>
    <lineage>
        <taxon>Bacteria</taxon>
        <taxon>Bacillati</taxon>
        <taxon>Actinomycetota</taxon>
        <taxon>Actinomycetes</taxon>
        <taxon>Mycobacteriales</taxon>
        <taxon>Mycobacteriaceae</taxon>
        <taxon>Mycolicibacterium</taxon>
    </lineage>
</organism>
<evidence type="ECO:0000313" key="1">
    <source>
        <dbReference type="EMBL" id="KMV19593.1"/>
    </source>
</evidence>
<accession>A0A0J8UDI4</accession>
<sequence length="130" mass="13820">MSAADPTVEAQAIEEAITEYLRGTFGGALRVLRDPEAFAQLMLGAGLGWRRTDARVNPNGTVTEVETLTVPTLVWVGCMNGQLAMVFENLLGLPATQWAAASETLRSGFRAATIETAEHTDGNIVVTLTG</sequence>
<dbReference type="RefSeq" id="WP_048895529.1">
    <property type="nucleotide sequence ID" value="NZ_LFOD01000003.1"/>
</dbReference>
<comment type="caution">
    <text evidence="1">The sequence shown here is derived from an EMBL/GenBank/DDBJ whole genome shotgun (WGS) entry which is preliminary data.</text>
</comment>
<proteinExistence type="predicted"/>
<dbReference type="AlphaFoldDB" id="A0A0J8UDI4"/>
<reference evidence="1 2" key="1">
    <citation type="submission" date="2015-06" db="EMBL/GenBank/DDBJ databases">
        <title>Genome sequence of Mycobacterium conceptionense strain MLE.</title>
        <authorList>
            <person name="Greninger A.L."/>
            <person name="Cunningham G."/>
            <person name="Chiu C.Y."/>
            <person name="Miller S."/>
        </authorList>
    </citation>
    <scope>NUCLEOTIDE SEQUENCE [LARGE SCALE GENOMIC DNA]</scope>
    <source>
        <strain evidence="1 2">MLE</strain>
    </source>
</reference>
<name>A0A0J8UDI4_9MYCO</name>